<sequence length="336" mass="36834">MKSRLFTSFGRAALIGAVAMAAGLLGGEAQALDKVKFGTDWIAEAEHGGFYQAKALGIYEKYGLDVEIVPGGPQVNNPQLVATGALDLASLSSAYLPIIYTKEGIPVIAVAAFYQKNPTILMAHKEAGLKSLADMKGKPIMVSSYAQDSYWPWLRSNFGFTDDQMRPYTFNQGPYLADKNAIEQGYVSSEPYTVELEGAHPQVFLLADNGFNDYASILSARKDMIEKKPDVIERFIKASVEGWISFLTQDPSKAYALIQKDNPDMKLEVMKKARELMIQYGIVDSGDTKKLGIGAMTDEKWAAIFKQMQASGLAKEGMDPKSAYTLQFVDKGFGVK</sequence>
<dbReference type="InterPro" id="IPR027939">
    <property type="entry name" value="NMT1/THI5"/>
</dbReference>
<accession>A0A6N6VGC7</accession>
<dbReference type="AlphaFoldDB" id="A0A6N6VGC7"/>
<dbReference type="Pfam" id="PF09084">
    <property type="entry name" value="NMT1"/>
    <property type="match status" value="1"/>
</dbReference>
<evidence type="ECO:0000259" key="2">
    <source>
        <dbReference type="Pfam" id="PF09084"/>
    </source>
</evidence>
<dbReference type="Gene3D" id="3.40.190.10">
    <property type="entry name" value="Periplasmic binding protein-like II"/>
    <property type="match status" value="2"/>
</dbReference>
<comment type="caution">
    <text evidence="3">The sequence shown here is derived from an EMBL/GenBank/DDBJ whole genome shotgun (WGS) entry which is preliminary data.</text>
</comment>
<evidence type="ECO:0000313" key="4">
    <source>
        <dbReference type="Proteomes" id="UP000468901"/>
    </source>
</evidence>
<dbReference type="SUPFAM" id="SSF53850">
    <property type="entry name" value="Periplasmic binding protein-like II"/>
    <property type="match status" value="1"/>
</dbReference>
<dbReference type="PANTHER" id="PTHR31528:SF3">
    <property type="entry name" value="THIAMINE BIOSYNTHESIS PROTEIN HI_0357-RELATED"/>
    <property type="match status" value="1"/>
</dbReference>
<keyword evidence="1" id="KW-0732">Signal</keyword>
<gene>
    <name evidence="3" type="ORF">F2P47_15900</name>
</gene>
<reference evidence="3 4" key="1">
    <citation type="submission" date="2019-09" db="EMBL/GenBank/DDBJ databases">
        <title>Parvibaculum sedimenti sp. nov., isolated from sediment.</title>
        <authorList>
            <person name="Wang Y."/>
        </authorList>
    </citation>
    <scope>NUCLEOTIDE SEQUENCE [LARGE SCALE GENOMIC DNA]</scope>
    <source>
        <strain evidence="3 4">HXT-9</strain>
    </source>
</reference>
<evidence type="ECO:0000313" key="3">
    <source>
        <dbReference type="EMBL" id="KAB7738742.1"/>
    </source>
</evidence>
<keyword evidence="4" id="KW-1185">Reference proteome</keyword>
<dbReference type="RefSeq" id="WP_152217367.1">
    <property type="nucleotide sequence ID" value="NZ_WESC01000017.1"/>
</dbReference>
<feature type="signal peptide" evidence="1">
    <location>
        <begin position="1"/>
        <end position="31"/>
    </location>
</feature>
<dbReference type="Proteomes" id="UP000468901">
    <property type="component" value="Unassembled WGS sequence"/>
</dbReference>
<dbReference type="GO" id="GO:0009228">
    <property type="term" value="P:thiamine biosynthetic process"/>
    <property type="evidence" value="ECO:0007669"/>
    <property type="project" value="InterPro"/>
</dbReference>
<dbReference type="InterPro" id="IPR015168">
    <property type="entry name" value="SsuA/THI5"/>
</dbReference>
<protein>
    <submittedName>
        <fullName evidence="3">ABC transporter substrate-binding protein</fullName>
    </submittedName>
</protein>
<feature type="chain" id="PRO_5026741122" evidence="1">
    <location>
        <begin position="32"/>
        <end position="336"/>
    </location>
</feature>
<proteinExistence type="predicted"/>
<name>A0A6N6VGC7_9HYPH</name>
<dbReference type="PANTHER" id="PTHR31528">
    <property type="entry name" value="4-AMINO-5-HYDROXYMETHYL-2-METHYLPYRIMIDINE PHOSPHATE SYNTHASE THI11-RELATED"/>
    <property type="match status" value="1"/>
</dbReference>
<organism evidence="3 4">
    <name type="scientific">Parvibaculum sedimenti</name>
    <dbReference type="NCBI Taxonomy" id="2608632"/>
    <lineage>
        <taxon>Bacteria</taxon>
        <taxon>Pseudomonadati</taxon>
        <taxon>Pseudomonadota</taxon>
        <taxon>Alphaproteobacteria</taxon>
        <taxon>Hyphomicrobiales</taxon>
        <taxon>Parvibaculaceae</taxon>
        <taxon>Parvibaculum</taxon>
    </lineage>
</organism>
<feature type="domain" description="SsuA/THI5-like" evidence="2">
    <location>
        <begin position="45"/>
        <end position="254"/>
    </location>
</feature>
<evidence type="ECO:0000256" key="1">
    <source>
        <dbReference type="SAM" id="SignalP"/>
    </source>
</evidence>
<dbReference type="EMBL" id="WESC01000017">
    <property type="protein sequence ID" value="KAB7738742.1"/>
    <property type="molecule type" value="Genomic_DNA"/>
</dbReference>